<evidence type="ECO:0000313" key="2">
    <source>
        <dbReference type="EMBL" id="NUU55181.1"/>
    </source>
</evidence>
<keyword evidence="3" id="KW-1185">Reference proteome</keyword>
<organism evidence="2 3">
    <name type="scientific">Paenibacillus taichungensis</name>
    <dbReference type="NCBI Taxonomy" id="484184"/>
    <lineage>
        <taxon>Bacteria</taxon>
        <taxon>Bacillati</taxon>
        <taxon>Bacillota</taxon>
        <taxon>Bacilli</taxon>
        <taxon>Bacillales</taxon>
        <taxon>Paenibacillaceae</taxon>
        <taxon>Paenibacillus</taxon>
    </lineage>
</organism>
<dbReference type="PROSITE" id="PS51272">
    <property type="entry name" value="SLH"/>
    <property type="match status" value="2"/>
</dbReference>
<gene>
    <name evidence="2" type="ORF">HP548_13950</name>
</gene>
<dbReference type="Pfam" id="PF00395">
    <property type="entry name" value="SLH"/>
    <property type="match status" value="2"/>
</dbReference>
<reference evidence="2 3" key="1">
    <citation type="submission" date="2020-05" db="EMBL/GenBank/DDBJ databases">
        <title>Genome Sequencing of Type Strains.</title>
        <authorList>
            <person name="Lemaire J.F."/>
            <person name="Inderbitzin P."/>
            <person name="Gregorio O.A."/>
            <person name="Collins S.B."/>
            <person name="Wespe N."/>
            <person name="Knight-Connoni V."/>
        </authorList>
    </citation>
    <scope>NUCLEOTIDE SEQUENCE [LARGE SCALE GENOMIC DNA]</scope>
    <source>
        <strain evidence="2 3">DSM 19942</strain>
    </source>
</reference>
<evidence type="ECO:0000259" key="1">
    <source>
        <dbReference type="PROSITE" id="PS51272"/>
    </source>
</evidence>
<name>A0ABX2MM95_9BACL</name>
<dbReference type="RefSeq" id="WP_175382031.1">
    <property type="nucleotide sequence ID" value="NZ_CBCRYD010000037.1"/>
</dbReference>
<proteinExistence type="predicted"/>
<feature type="domain" description="SLH" evidence="1">
    <location>
        <begin position="72"/>
        <end position="132"/>
    </location>
</feature>
<feature type="domain" description="SLH" evidence="1">
    <location>
        <begin position="3"/>
        <end position="68"/>
    </location>
</feature>
<sequence>MFIGVYRKNDPLNTLPEEKSYAATAAHLGLVKGYADGTFRADRQVTREELANMVYRAIQYAGGDSVANRSAVKSYPDQDSISPWATAQVQALTSLNLLQDTFGTSFEPKKAATTDESLMILVRTLRSIEYVN</sequence>
<protein>
    <submittedName>
        <fullName evidence="2">S-layer homology domain-containing protein</fullName>
    </submittedName>
</protein>
<dbReference type="Proteomes" id="UP000577724">
    <property type="component" value="Unassembled WGS sequence"/>
</dbReference>
<accession>A0ABX2MM95</accession>
<evidence type="ECO:0000313" key="3">
    <source>
        <dbReference type="Proteomes" id="UP000577724"/>
    </source>
</evidence>
<comment type="caution">
    <text evidence="2">The sequence shown here is derived from an EMBL/GenBank/DDBJ whole genome shotgun (WGS) entry which is preliminary data.</text>
</comment>
<dbReference type="InterPro" id="IPR001119">
    <property type="entry name" value="SLH_dom"/>
</dbReference>
<dbReference type="EMBL" id="JABMCC010000110">
    <property type="protein sequence ID" value="NUU55181.1"/>
    <property type="molecule type" value="Genomic_DNA"/>
</dbReference>
<dbReference type="GeneID" id="97131821"/>